<dbReference type="Proteomes" id="UP000317257">
    <property type="component" value="Unassembled WGS sequence"/>
</dbReference>
<accession>A0A5C6GL88</accession>
<dbReference type="EMBL" id="SBHS01000002">
    <property type="protein sequence ID" value="TWU78350.1"/>
    <property type="molecule type" value="Genomic_DNA"/>
</dbReference>
<name>A0A5C6GL88_METRR</name>
<organism evidence="1 2">
    <name type="scientific">Metarhizium rileyi (strain RCEF 4871)</name>
    <name type="common">Nomuraea rileyi</name>
    <dbReference type="NCBI Taxonomy" id="1649241"/>
    <lineage>
        <taxon>Eukaryota</taxon>
        <taxon>Fungi</taxon>
        <taxon>Dikarya</taxon>
        <taxon>Ascomycota</taxon>
        <taxon>Pezizomycotina</taxon>
        <taxon>Sordariomycetes</taxon>
        <taxon>Hypocreomycetidae</taxon>
        <taxon>Hypocreales</taxon>
        <taxon>Clavicipitaceae</taxon>
        <taxon>Metarhizium</taxon>
    </lineage>
</organism>
<proteinExistence type="predicted"/>
<comment type="caution">
    <text evidence="1">The sequence shown here is derived from an EMBL/GenBank/DDBJ whole genome shotgun (WGS) entry which is preliminary data.</text>
</comment>
<protein>
    <submittedName>
        <fullName evidence="1">Uncharacterized protein</fullName>
    </submittedName>
</protein>
<sequence>MAKPRLTDADARSFGMWSAPLVEVTDKLAWIGKEAAGYVGCLDGRVEESEVNSEIAPLLAW</sequence>
<evidence type="ECO:0000313" key="2">
    <source>
        <dbReference type="Proteomes" id="UP000317257"/>
    </source>
</evidence>
<gene>
    <name evidence="1" type="ORF">ED733_008591</name>
</gene>
<evidence type="ECO:0000313" key="1">
    <source>
        <dbReference type="EMBL" id="TWU78350.1"/>
    </source>
</evidence>
<reference evidence="2" key="1">
    <citation type="submission" date="2018-12" db="EMBL/GenBank/DDBJ databases">
        <title>The complete genome of Metarhizium rileyi, a key fungal pathogen of Lepidoptera.</title>
        <authorList>
            <person name="Binneck E."/>
            <person name="Lastra C.C.L."/>
            <person name="Sosa-Gomez D.R."/>
        </authorList>
    </citation>
    <scope>NUCLEOTIDE SEQUENCE [LARGE SCALE GENOMIC DNA]</scope>
    <source>
        <strain evidence="2">Cep018-CH2</strain>
    </source>
</reference>
<dbReference type="AlphaFoldDB" id="A0A5C6GL88"/>